<accession>A0AA94JDV4</accession>
<dbReference type="RefSeq" id="WP_126819563.1">
    <property type="nucleotide sequence ID" value="NZ_PIPS01000001.1"/>
</dbReference>
<dbReference type="PANTHER" id="PTHR24273">
    <property type="entry name" value="FI04643P-RELATED"/>
    <property type="match status" value="1"/>
</dbReference>
<proteinExistence type="predicted"/>
<keyword evidence="1" id="KW-0677">Repeat</keyword>
<dbReference type="PANTHER" id="PTHR24273:SF32">
    <property type="entry name" value="HYALIN"/>
    <property type="match status" value="1"/>
</dbReference>
<name>A0AA94JDV4_9GAMM</name>
<organism evidence="3 4">
    <name type="scientific">Idiomarina aquatica</name>
    <dbReference type="NCBI Taxonomy" id="1327752"/>
    <lineage>
        <taxon>Bacteria</taxon>
        <taxon>Pseudomonadati</taxon>
        <taxon>Pseudomonadota</taxon>
        <taxon>Gammaproteobacteria</taxon>
        <taxon>Alteromonadales</taxon>
        <taxon>Idiomarinaceae</taxon>
        <taxon>Idiomarina</taxon>
    </lineage>
</organism>
<dbReference type="SUPFAM" id="SSF89260">
    <property type="entry name" value="Collagen-binding domain"/>
    <property type="match status" value="1"/>
</dbReference>
<protein>
    <recommendedName>
        <fullName evidence="2">HYR domain-containing protein</fullName>
    </recommendedName>
</protein>
<dbReference type="Pfam" id="PF02494">
    <property type="entry name" value="HYR"/>
    <property type="match status" value="1"/>
</dbReference>
<feature type="domain" description="HYR" evidence="2">
    <location>
        <begin position="2384"/>
        <end position="2459"/>
    </location>
</feature>
<dbReference type="Gene3D" id="2.60.40.10">
    <property type="entry name" value="Immunoglobulins"/>
    <property type="match status" value="1"/>
</dbReference>
<dbReference type="InterPro" id="IPR013783">
    <property type="entry name" value="Ig-like_fold"/>
</dbReference>
<dbReference type="EMBL" id="PIPS01000001">
    <property type="protein sequence ID" value="RUO45182.1"/>
    <property type="molecule type" value="Genomic_DNA"/>
</dbReference>
<evidence type="ECO:0000259" key="2">
    <source>
        <dbReference type="Pfam" id="PF02494"/>
    </source>
</evidence>
<evidence type="ECO:0000313" key="3">
    <source>
        <dbReference type="EMBL" id="RUO45182.1"/>
    </source>
</evidence>
<dbReference type="InterPro" id="IPR003410">
    <property type="entry name" value="HYR_dom"/>
</dbReference>
<reference evidence="4" key="1">
    <citation type="journal article" date="2018" name="Front. Microbiol.">
        <title>Genome-Based Analysis Reveals the Taxonomy and Diversity of the Family Idiomarinaceae.</title>
        <authorList>
            <person name="Liu Y."/>
            <person name="Lai Q."/>
            <person name="Shao Z."/>
        </authorList>
    </citation>
    <scope>NUCLEOTIDE SEQUENCE [LARGE SCALE GENOMIC DNA]</scope>
    <source>
        <strain evidence="4">SN-14</strain>
    </source>
</reference>
<evidence type="ECO:0000256" key="1">
    <source>
        <dbReference type="ARBA" id="ARBA00022737"/>
    </source>
</evidence>
<sequence length="2654" mass="292173">MHRAIVKSFITPLIILISLVLTFFAPLGQAQQIIDHDTLNVNRDYSINANQMNTHNFVVPDDHQGWRLVVEADWQVRVRIWRIVAGGNLQSIYDQTRYSQTFFLSADDLELGTAYKVTIQSQYDRTYRLVSQPQFAQPLSWTAGLSHQNISNWQTPSTENGFNGGEWLFYLDYQDQAQYQLIRGLLKVANRSTAVKLGTQINDYQQRFAFTEQAQHAVFYQRRDALTNGSRLYLKVQPKIVRDTNNQDWKLAIGDPHVIDLGTLSTDVAANGRVENIIEPYVFYKTQVSAETPAWQLYLSNAAGAESQRTVYVSNDQLASQQHHQQAFFQSQLIVPNYLSSGRYFIAVATEQAATIDLRSRIQPQQQLSFNSTQTITTDANAEFPYTTYKVPVPVDQIGWQITLAADTPNSSLYVRQANVPNRLNNNGFSEQSDTTIESITHAPPTLANGAWYITVYAPAGTTATLTNGSPVVTDINFVTTNPGITNQAPYTQQTGWRYFRVRDLDQQLGILGWTLFLEQQPPGSRLSIRRNAVPTYWEYRQNDSTSIYNSRLDDEHSQSGVLQVASHQADVWYIGVYSEAALGAFTLNTDTNTPPNLDFNNGEITETNKDHRYWHYYQLQVPEQFEALELYLENQGEERLDMVLQRDTLPDRSGVPRVYCPSRTHIYNCDRWLSNEYLSARTAYAPFAQYDSTSTDLRLVLGKNAPLSPGNYFIGVKSATYAPSAPLNFTLRARGIGQQCGDENCHYSITAFNPDEPLSLTLASAGERAYAKVALPDNNHGWQLTTNYSNGDGDTLLRVDGVANSYASENNTVAITRNNGGISRSPGSDFYYALKNAEGNVVNGDLYITVAANQDNTQAQLNLQPLAYTENNDSVVRQGQGVSFTKDTWPAGQITFYRFNVEPTQPAITASVTSDGEPDFQLALLKDGDNGIALPDPWATNVLDGENGSTNGTNEVTLPDAGGRYTLAVYSKDQASNVNVSISAQNLPSATNLAFNNGVTQITDQAADTWQYYKVVVPNDAQGWMLEADQVSNNNLAMIIRKGELPDALTESGGSACSYRTPLSQCNTWQDGEQLSANHNFYRRSRAADGSYLYNRSLIVGKNAPLTAGVYYVGLYTTADNTSYRLRSRGVGNQCGGSACTIAVQAIEFPGQVSDSIATPGDIKAYQFSIPESLAGVEIYLQTTLGDSMLKVSRNSIPLSTTSSNAIDSNHGVLQDTSGDEFVYEFHRQRYDSAAGTNVIQLPAGDYFITVYGLGANPPYNNALGSGTSSYTLAAKPMEPVRINHEPLAVNQQISIANQQLEPGELRWYTVAADNNLPNLEFNVANTTGDPSLRILATDANQPQIPNSPIRSTWDTASGGVYGPSTAVFPYTLTDVGNFYSLLLGSEYAHALTTDLSIRSRGDQELDFNRGRLTIDGQPQASWRYFKVEVPEDADGWEVILNPHQDVNIQAVIARDVRPDRVRSLSCSTGGLLLCNTWETGHQLVLPTASWADNGRRLENGAEVIDYAKRVVIGQRPLQPGTYYIGVTAPDNDNVSYDIISRGIGTSCGGENCQLAVDPINFDTLHNGSINTPGEADYFTFTVPEDVSGWYVDLQTALGDAALAIKYAQLPNSNASRNQTETPYGAKQDTLGSEYFYQLSSELDATPLRPGKYYAAVISQGQREPDFRGLGEGSVNYSLRIGPVQVASLGSGHLTTATPEQTGLTTIDYVQVKAYQLTMDENVDSVELRFSESAGQPVINVANHAQGERWWPRPYFNNRVDSAVEGGRYQERVSGQVINIDTPQPVMTILVHGEEPSGDDVSSQFNLQATATQIQPLVFANGDSGRQSLLDQQQHLYRVNVPEDSNGWTLDLNVSVGNVSLAISKGQLPGKVRESERINSREQQTHIVAPYLTPGTWYISAQSTGLSEYSLQSKELVSEDTTTLGVRDDYTQFQTGEVDLERQHTHYYRINVPDNNEGIIRTQLTKISGEAKTYLRYGAPPTLSHSQTRPNGELYDRADTTAGTQYANWGVQDARDTHHNGLVQLAPGEWWLAVVAEDSSLRYQLEVSTPRVKAMAFSGASAHQQNLAEGDIRYYRVHMPAVSTETPMRNLRINLTQQSGDVAAIFREHLPPAELFKSGSFNPSNGSLAHWYFDNGDNTDLPYALEEGELSVPIEHIKPDVPFYIGIYAKEDSQYSLSIGPGEQTLSIAQSISVVNGELAVELAPQQTKFVHIRVPADTEWFRQRIEASAAIDMRLQREKIGFARRPIAQSSSEVFEVERELLDRQRTIRPYPWQPTVDYFVTLHNPGSETVIVGGTTNGNVWQPDTQAPVFPDLADITREATGPLTSFTLPSVYAQDDYDGRVRAATTQQGPWAVGDYIITWTAIDESGNQSTAQQRLIIADTRAPSITVPATITREATAPLTPVELGEASATDIVDGELTPTASNTGPFAVGSHDVEWQVTDAAGNSANRTQRVTITDTTAPNLTVPADHVVIIGPGDGVDSAGFEPLQQWLAEASAEDLVDESVEVSHNVPAVLTVGELTVTFTAMDTAGNQAQQTSQLQVVMDDAAPVLSLPEPLVIMVTTAEPLPTSDARIQAFLNAATAYDEQDGEVTVQHNLGSTVPYGLTYVLFSAEDSLGNRTEQEVSLRIKIDTPPRKSGLLMLLLSTFESEK</sequence>
<evidence type="ECO:0000313" key="4">
    <source>
        <dbReference type="Proteomes" id="UP000286680"/>
    </source>
</evidence>
<comment type="caution">
    <text evidence="3">The sequence shown here is derived from an EMBL/GenBank/DDBJ whole genome shotgun (WGS) entry which is preliminary data.</text>
</comment>
<keyword evidence="4" id="KW-1185">Reference proteome</keyword>
<dbReference type="Gene3D" id="2.60.120.380">
    <property type="match status" value="4"/>
</dbReference>
<dbReference type="Proteomes" id="UP000286680">
    <property type="component" value="Unassembled WGS sequence"/>
</dbReference>
<gene>
    <name evidence="3" type="ORF">CWE23_03955</name>
</gene>